<sequence>MKSRIIKFLLVLTVALGGFASFGFIDSTPSQAKSSHTKSYWHYGHFNNYVYSKEFKYESYLKWTHPKVSYTGYARASITTYGGKGKIKAIVQYKTKKGWKNYKTIYAKKKGYTYLGFYTERFGLNTKFRYKFVNTGSKKSIRYAFHVTWRPSF</sequence>
<comment type="caution">
    <text evidence="1">The sequence shown here is derived from an EMBL/GenBank/DDBJ whole genome shotgun (WGS) entry which is preliminary data.</text>
</comment>
<accession>A0ABT4WZ18</accession>
<evidence type="ECO:0000313" key="1">
    <source>
        <dbReference type="EMBL" id="MDA7025178.1"/>
    </source>
</evidence>
<proteinExistence type="predicted"/>
<evidence type="ECO:0000313" key="2">
    <source>
        <dbReference type="Proteomes" id="UP001211894"/>
    </source>
</evidence>
<organism evidence="1 2">
    <name type="scientific">Bacillus changyiensis</name>
    <dbReference type="NCBI Taxonomy" id="3004103"/>
    <lineage>
        <taxon>Bacteria</taxon>
        <taxon>Bacillati</taxon>
        <taxon>Bacillota</taxon>
        <taxon>Bacilli</taxon>
        <taxon>Bacillales</taxon>
        <taxon>Bacillaceae</taxon>
        <taxon>Bacillus</taxon>
    </lineage>
</organism>
<dbReference type="EMBL" id="JAQKAB010000001">
    <property type="protein sequence ID" value="MDA7025178.1"/>
    <property type="molecule type" value="Genomic_DNA"/>
</dbReference>
<reference evidence="1 2" key="1">
    <citation type="submission" date="2023-01" db="EMBL/GenBank/DDBJ databases">
        <title>Bacillus changyiensis sp. nov., isolated from a coastal deposit.</title>
        <authorList>
            <person name="Xiao G."/>
            <person name="Lai Q."/>
            <person name="Hu Z."/>
            <person name="Shao Z."/>
        </authorList>
    </citation>
    <scope>NUCLEOTIDE SEQUENCE [LARGE SCALE GENOMIC DNA]</scope>
    <source>
        <strain evidence="1 2">CLL-7-23</strain>
    </source>
</reference>
<protein>
    <submittedName>
        <fullName evidence="1">Uncharacterized protein</fullName>
    </submittedName>
</protein>
<gene>
    <name evidence="1" type="ORF">PJ311_00975</name>
</gene>
<name>A0ABT4WZ18_9BACI</name>
<dbReference type="RefSeq" id="WP_271339045.1">
    <property type="nucleotide sequence ID" value="NZ_JAQKAB010000001.1"/>
</dbReference>
<dbReference type="Proteomes" id="UP001211894">
    <property type="component" value="Unassembled WGS sequence"/>
</dbReference>
<keyword evidence="2" id="KW-1185">Reference proteome</keyword>